<accession>A0ABT8RDF0</accession>
<proteinExistence type="predicted"/>
<reference evidence="5" key="1">
    <citation type="submission" date="2023-07" db="EMBL/GenBank/DDBJ databases">
        <title>The genome sequence of Rhodocytophaga aerolata KACC 12507.</title>
        <authorList>
            <person name="Zhang X."/>
        </authorList>
    </citation>
    <scope>NUCLEOTIDE SEQUENCE</scope>
    <source>
        <strain evidence="5">KACC 12507</strain>
    </source>
</reference>
<dbReference type="PANTHER" id="PTHR43280:SF28">
    <property type="entry name" value="HTH-TYPE TRANSCRIPTIONAL ACTIVATOR RHAS"/>
    <property type="match status" value="1"/>
</dbReference>
<evidence type="ECO:0000313" key="5">
    <source>
        <dbReference type="EMBL" id="MDO1449233.1"/>
    </source>
</evidence>
<keyword evidence="3" id="KW-0804">Transcription</keyword>
<dbReference type="PANTHER" id="PTHR43280">
    <property type="entry name" value="ARAC-FAMILY TRANSCRIPTIONAL REGULATOR"/>
    <property type="match status" value="1"/>
</dbReference>
<dbReference type="Gene3D" id="1.10.10.60">
    <property type="entry name" value="Homeodomain-like"/>
    <property type="match status" value="1"/>
</dbReference>
<protein>
    <submittedName>
        <fullName evidence="5">Helix-turn-helix domain-containing protein</fullName>
    </submittedName>
</protein>
<sequence length="181" mass="20814">MVCPRCIKVVKDDMEKLGLEVEHIQLGEVTVKSADSSIDMNAVKNILVSEGFELIEDKQGLIVEEIKTTIIELIYSGKIENIHINFSDYLAAILNKDYHYMSNAFSTLEHITVEKFYILQKIERAKELLSYHELSLGEIARKLGYSNIAHFSNQFKRIVGTSPTQYRKENGSRRKFIDQLK</sequence>
<dbReference type="PROSITE" id="PS00041">
    <property type="entry name" value="HTH_ARAC_FAMILY_1"/>
    <property type="match status" value="1"/>
</dbReference>
<gene>
    <name evidence="5" type="ORF">Q0590_23350</name>
</gene>
<dbReference type="RefSeq" id="WP_302040035.1">
    <property type="nucleotide sequence ID" value="NZ_JAUKPO010000017.1"/>
</dbReference>
<dbReference type="Proteomes" id="UP001168528">
    <property type="component" value="Unassembled WGS sequence"/>
</dbReference>
<comment type="caution">
    <text evidence="5">The sequence shown here is derived from an EMBL/GenBank/DDBJ whole genome shotgun (WGS) entry which is preliminary data.</text>
</comment>
<name>A0ABT8RDF0_9BACT</name>
<evidence type="ECO:0000256" key="2">
    <source>
        <dbReference type="ARBA" id="ARBA00023125"/>
    </source>
</evidence>
<feature type="domain" description="HTH araC/xylS-type" evidence="4">
    <location>
        <begin position="90"/>
        <end position="169"/>
    </location>
</feature>
<evidence type="ECO:0000256" key="3">
    <source>
        <dbReference type="ARBA" id="ARBA00023163"/>
    </source>
</evidence>
<dbReference type="InterPro" id="IPR018062">
    <property type="entry name" value="HTH_AraC-typ_CS"/>
</dbReference>
<keyword evidence="2" id="KW-0238">DNA-binding</keyword>
<dbReference type="SMART" id="SM00342">
    <property type="entry name" value="HTH_ARAC"/>
    <property type="match status" value="1"/>
</dbReference>
<dbReference type="InterPro" id="IPR018060">
    <property type="entry name" value="HTH_AraC"/>
</dbReference>
<evidence type="ECO:0000256" key="1">
    <source>
        <dbReference type="ARBA" id="ARBA00023015"/>
    </source>
</evidence>
<dbReference type="PRINTS" id="PR00032">
    <property type="entry name" value="HTHARAC"/>
</dbReference>
<organism evidence="5 6">
    <name type="scientific">Rhodocytophaga aerolata</name>
    <dbReference type="NCBI Taxonomy" id="455078"/>
    <lineage>
        <taxon>Bacteria</taxon>
        <taxon>Pseudomonadati</taxon>
        <taxon>Bacteroidota</taxon>
        <taxon>Cytophagia</taxon>
        <taxon>Cytophagales</taxon>
        <taxon>Rhodocytophagaceae</taxon>
        <taxon>Rhodocytophaga</taxon>
    </lineage>
</organism>
<dbReference type="InterPro" id="IPR020449">
    <property type="entry name" value="Tscrpt_reg_AraC-type_HTH"/>
</dbReference>
<keyword evidence="6" id="KW-1185">Reference proteome</keyword>
<dbReference type="PROSITE" id="PS01124">
    <property type="entry name" value="HTH_ARAC_FAMILY_2"/>
    <property type="match status" value="1"/>
</dbReference>
<keyword evidence="1" id="KW-0805">Transcription regulation</keyword>
<evidence type="ECO:0000259" key="4">
    <source>
        <dbReference type="PROSITE" id="PS01124"/>
    </source>
</evidence>
<dbReference type="InterPro" id="IPR009057">
    <property type="entry name" value="Homeodomain-like_sf"/>
</dbReference>
<dbReference type="SUPFAM" id="SSF46689">
    <property type="entry name" value="Homeodomain-like"/>
    <property type="match status" value="1"/>
</dbReference>
<dbReference type="EMBL" id="JAUKPO010000017">
    <property type="protein sequence ID" value="MDO1449233.1"/>
    <property type="molecule type" value="Genomic_DNA"/>
</dbReference>
<dbReference type="Pfam" id="PF12833">
    <property type="entry name" value="HTH_18"/>
    <property type="match status" value="1"/>
</dbReference>
<evidence type="ECO:0000313" key="6">
    <source>
        <dbReference type="Proteomes" id="UP001168528"/>
    </source>
</evidence>